<dbReference type="HOGENOM" id="CLU_745648_0_0_9"/>
<protein>
    <recommendedName>
        <fullName evidence="3">Butirosin biosynthesis protein H N-terminal domain-containing protein</fullName>
    </recommendedName>
</protein>
<gene>
    <name evidence="1" type="ORF">PSTEL_01955</name>
</gene>
<organism evidence="1 2">
    <name type="scientific">Paenibacillus stellifer</name>
    <dbReference type="NCBI Taxonomy" id="169760"/>
    <lineage>
        <taxon>Bacteria</taxon>
        <taxon>Bacillati</taxon>
        <taxon>Bacillota</taxon>
        <taxon>Bacilli</taxon>
        <taxon>Bacillales</taxon>
        <taxon>Paenibacillaceae</taxon>
        <taxon>Paenibacillus</taxon>
    </lineage>
</organism>
<accession>A0A089LMG1</accession>
<dbReference type="RefSeq" id="WP_038693131.1">
    <property type="nucleotide sequence ID" value="NZ_CP009286.1"/>
</dbReference>
<dbReference type="STRING" id="169760.PSTEL_01955"/>
<evidence type="ECO:0000313" key="2">
    <source>
        <dbReference type="Proteomes" id="UP000029507"/>
    </source>
</evidence>
<sequence>MEPNNDIWINCIYNNLIAILKIQNQSYGKLSYSLSRNYSIYQFKNKFNAPEVEMKIFGEGIFVPEVLTQIPKIQELFDIVEVEYWNFPSVHAAIMTYLERGYYLFVDLDRFYFPGGIEYNVRRFIHPSFVYGYNRDLRKYYMIEDCTKPRVLNYYELSHDQLEVAFDEIRRKGEGLYSKTGIKAFKLISTTDYKYKITKSDVITNLENLLAESQDDSSELSKLYDLNRIYGLNCIRQFSSAITDIFPRISSQNIVIHYALASFPLDFQKSNLILVDILFNEGLLSEKACLHLREQYIALSQLWTRYRNNIFYYIQKKEINPDEPIDPSYFLPLSTLLNEIYHKETLVTQYFLDTLQSS</sequence>
<dbReference type="AlphaFoldDB" id="A0A089LMG1"/>
<keyword evidence="2" id="KW-1185">Reference proteome</keyword>
<dbReference type="KEGG" id="pste:PSTEL_01955"/>
<name>A0A089LMG1_9BACL</name>
<dbReference type="EMBL" id="CP009286">
    <property type="protein sequence ID" value="AIQ62072.1"/>
    <property type="molecule type" value="Genomic_DNA"/>
</dbReference>
<reference evidence="1 2" key="1">
    <citation type="submission" date="2014-08" db="EMBL/GenBank/DDBJ databases">
        <title>Comparative genomics of the Paenibacillus odorifer group.</title>
        <authorList>
            <person name="den Bakker H.C."/>
            <person name="Tsai Y.-C."/>
            <person name="Martin N."/>
            <person name="Korlach J."/>
            <person name="Wiedmann M."/>
        </authorList>
    </citation>
    <scope>NUCLEOTIDE SEQUENCE [LARGE SCALE GENOMIC DNA]</scope>
    <source>
        <strain evidence="1 2">DSM 14472</strain>
    </source>
</reference>
<evidence type="ECO:0008006" key="3">
    <source>
        <dbReference type="Google" id="ProtNLM"/>
    </source>
</evidence>
<dbReference type="Proteomes" id="UP000029507">
    <property type="component" value="Chromosome"/>
</dbReference>
<proteinExistence type="predicted"/>
<evidence type="ECO:0000313" key="1">
    <source>
        <dbReference type="EMBL" id="AIQ62072.1"/>
    </source>
</evidence>